<sequence length="604" mass="69836">MNLMEHHELRKAIYEPLDQKANQIRVLIIQPGQLRDRLDCQLRIESLTHELTFEYETISYCWLEWNKTFEEAEMMLNGQPFRAPQTSIAAVRRIRLVNECRKIWIDAICINQQDIAERNSQMTLMGAIYRKASSNLVFLGDDEQCVAEETVKSLQTKVRDLDEAEKRLSTSERKVWATGTAPDCWFSNGLVTVEAMEDLRHLYSLRWFTRLWVLQEAVLARSNICYWGSTSFPLSDVLRVSLMFQDVMSNSDRDIDLSMIQQATYRAIDDLRQAMRLRMPGRPRDGLAINWSMIYHLGNKRFTTDIRDQVYALVSLFQECHLEGAPLPSLIAPDYKKSVHEVFRDATKFGLEIESDYLLTWIAHENTTELLADDKPSWSLDWNRHRDPKLPPTRVGIRPGSASPWPLCVDKTTDANVFRVKGFVLPPVEWTTDPLQWEEMEQMPWLRNFTTSLLSRLGTILEAEPISCTKKILVSVLLRGQHDHDRSGFDNMHQAVQAYNALMTYDQDILPTYGDNTPSGRIGNRIMDISDRRVIFTTSDRRVGSGPLLVQKGDVPFIMLNGRFIHILRPLDNHYLYIGPAYLHGLMHAEVFALDLTPTWIVMR</sequence>
<comment type="caution">
    <text evidence="3">The sequence shown here is derived from an EMBL/GenBank/DDBJ whole genome shotgun (WGS) entry which is preliminary data.</text>
</comment>
<organism evidence="3 4">
    <name type="scientific">Pseudocercospora eumusae</name>
    <dbReference type="NCBI Taxonomy" id="321146"/>
    <lineage>
        <taxon>Eukaryota</taxon>
        <taxon>Fungi</taxon>
        <taxon>Dikarya</taxon>
        <taxon>Ascomycota</taxon>
        <taxon>Pezizomycotina</taxon>
        <taxon>Dothideomycetes</taxon>
        <taxon>Dothideomycetidae</taxon>
        <taxon>Mycosphaerellales</taxon>
        <taxon>Mycosphaerellaceae</taxon>
        <taxon>Pseudocercospora</taxon>
    </lineage>
</organism>
<dbReference type="PANTHER" id="PTHR24148">
    <property type="entry name" value="ANKYRIN REPEAT DOMAIN-CONTAINING PROTEIN 39 HOMOLOG-RELATED"/>
    <property type="match status" value="1"/>
</dbReference>
<dbReference type="EMBL" id="LFZN01000311">
    <property type="protein sequence ID" value="KXS94220.1"/>
    <property type="molecule type" value="Genomic_DNA"/>
</dbReference>
<evidence type="ECO:0000313" key="3">
    <source>
        <dbReference type="EMBL" id="KXS94220.1"/>
    </source>
</evidence>
<dbReference type="PANTHER" id="PTHR24148:SF82">
    <property type="entry name" value="HETEROKARYON INCOMPATIBILITY DOMAIN-CONTAINING PROTEIN"/>
    <property type="match status" value="1"/>
</dbReference>
<gene>
    <name evidence="3" type="ORF">AC578_10706</name>
</gene>
<dbReference type="EMBL" id="LFZN01000311">
    <property type="protein sequence ID" value="KXS94218.1"/>
    <property type="molecule type" value="Genomic_DNA"/>
</dbReference>
<dbReference type="OrthoDB" id="40134at2759"/>
<dbReference type="AlphaFoldDB" id="A0A139GVL1"/>
<reference evidence="3 4" key="1">
    <citation type="submission" date="2015-07" db="EMBL/GenBank/DDBJ databases">
        <title>Comparative genomics of the Sigatoka disease complex on banana suggests a link between parallel evolutionary changes in Pseudocercospora fijiensis and Pseudocercospora eumusae and increased virulence on the banana host.</title>
        <authorList>
            <person name="Chang T.-C."/>
            <person name="Salvucci A."/>
            <person name="Crous P.W."/>
            <person name="Stergiopoulos I."/>
        </authorList>
    </citation>
    <scope>NUCLEOTIDE SEQUENCE [LARGE SCALE GENOMIC DNA]</scope>
    <source>
        <strain evidence="3 4">CBS 114824</strain>
    </source>
</reference>
<accession>A0A139GVL1</accession>
<keyword evidence="4" id="KW-1185">Reference proteome</keyword>
<dbReference type="Proteomes" id="UP000070133">
    <property type="component" value="Unassembled WGS sequence"/>
</dbReference>
<feature type="coiled-coil region" evidence="1">
    <location>
        <begin position="147"/>
        <end position="174"/>
    </location>
</feature>
<protein>
    <recommendedName>
        <fullName evidence="2">Heterokaryon incompatibility domain-containing protein</fullName>
    </recommendedName>
</protein>
<proteinExistence type="predicted"/>
<evidence type="ECO:0000259" key="2">
    <source>
        <dbReference type="Pfam" id="PF06985"/>
    </source>
</evidence>
<dbReference type="Pfam" id="PF06985">
    <property type="entry name" value="HET"/>
    <property type="match status" value="1"/>
</dbReference>
<evidence type="ECO:0000313" key="4">
    <source>
        <dbReference type="Proteomes" id="UP000070133"/>
    </source>
</evidence>
<dbReference type="InterPro" id="IPR052895">
    <property type="entry name" value="HetReg/Transcr_Mod"/>
</dbReference>
<name>A0A139GVL1_9PEZI</name>
<keyword evidence="1" id="KW-0175">Coiled coil</keyword>
<evidence type="ECO:0000256" key="1">
    <source>
        <dbReference type="SAM" id="Coils"/>
    </source>
</evidence>
<feature type="domain" description="Heterokaryon incompatibility" evidence="2">
    <location>
        <begin position="55"/>
        <end position="216"/>
    </location>
</feature>
<dbReference type="InterPro" id="IPR010730">
    <property type="entry name" value="HET"/>
</dbReference>